<protein>
    <recommendedName>
        <fullName evidence="3">DUF3304 domain-containing protein</fullName>
    </recommendedName>
</protein>
<gene>
    <name evidence="1" type="ORF">OKA05_27365</name>
</gene>
<proteinExistence type="predicted"/>
<evidence type="ECO:0000313" key="1">
    <source>
        <dbReference type="EMBL" id="MCW1926304.1"/>
    </source>
</evidence>
<dbReference type="EMBL" id="JAPDDT010000023">
    <property type="protein sequence ID" value="MCW1926304.1"/>
    <property type="molecule type" value="Genomic_DNA"/>
</dbReference>
<evidence type="ECO:0000313" key="2">
    <source>
        <dbReference type="Proteomes" id="UP001320876"/>
    </source>
</evidence>
<evidence type="ECO:0008006" key="3">
    <source>
        <dbReference type="Google" id="ProtNLM"/>
    </source>
</evidence>
<reference evidence="1 2" key="1">
    <citation type="submission" date="2022-10" db="EMBL/GenBank/DDBJ databases">
        <title>Luteolibacter arcticus strain CCTCC AB 2014275, whole genome shotgun sequencing project.</title>
        <authorList>
            <person name="Zhao G."/>
            <person name="Shen L."/>
        </authorList>
    </citation>
    <scope>NUCLEOTIDE SEQUENCE [LARGE SCALE GENOMIC DNA]</scope>
    <source>
        <strain evidence="1 2">CCTCC AB 2014275</strain>
    </source>
</reference>
<keyword evidence="2" id="KW-1185">Reference proteome</keyword>
<comment type="caution">
    <text evidence="1">The sequence shown here is derived from an EMBL/GenBank/DDBJ whole genome shotgun (WGS) entry which is preliminary data.</text>
</comment>
<sequence length="123" mass="13509">MRVSRGGMKRFGSAVVMLAWAGGLGSCGTDYDRERVTLVRGEAHRGYKLTKVERDGVRLARVSTEERDGSTFYSVAGRSHMGGSHSLGNNEHLKILAVDPGAQRAELEFSWLDWVGPLTMPPF</sequence>
<name>A0ABT3GS51_9BACT</name>
<accession>A0ABT3GS51</accession>
<dbReference type="PROSITE" id="PS51257">
    <property type="entry name" value="PROKAR_LIPOPROTEIN"/>
    <property type="match status" value="1"/>
</dbReference>
<dbReference type="Proteomes" id="UP001320876">
    <property type="component" value="Unassembled WGS sequence"/>
</dbReference>
<organism evidence="1 2">
    <name type="scientific">Luteolibacter arcticus</name>
    <dbReference type="NCBI Taxonomy" id="1581411"/>
    <lineage>
        <taxon>Bacteria</taxon>
        <taxon>Pseudomonadati</taxon>
        <taxon>Verrucomicrobiota</taxon>
        <taxon>Verrucomicrobiia</taxon>
        <taxon>Verrucomicrobiales</taxon>
        <taxon>Verrucomicrobiaceae</taxon>
        <taxon>Luteolibacter</taxon>
    </lineage>
</organism>
<dbReference type="RefSeq" id="WP_264490412.1">
    <property type="nucleotide sequence ID" value="NZ_JAPDDT010000023.1"/>
</dbReference>